<reference evidence="17" key="1">
    <citation type="submission" date="2018-11" db="EMBL/GenBank/DDBJ databases">
        <title>Genomics analysis of Putative Virulence Factors on Adhesion and Cytotoxicity for Cronobacter spp.</title>
        <authorList>
            <person name="Cui J."/>
        </authorList>
    </citation>
    <scope>NUCLEOTIDE SEQUENCE</scope>
    <source>
        <strain evidence="17">SD69</strain>
    </source>
</reference>
<dbReference type="InterPro" id="IPR013840">
    <property type="entry name" value="DNAligase_N"/>
</dbReference>
<dbReference type="GO" id="GO:0046872">
    <property type="term" value="F:metal ion binding"/>
    <property type="evidence" value="ECO:0007669"/>
    <property type="project" value="UniProtKB-KW"/>
</dbReference>
<dbReference type="PROSITE" id="PS01055">
    <property type="entry name" value="DNA_LIGASE_N1"/>
    <property type="match status" value="1"/>
</dbReference>
<dbReference type="Gene3D" id="1.10.150.20">
    <property type="entry name" value="5' to 3' exonuclease, C-terminal subdomain"/>
    <property type="match status" value="2"/>
</dbReference>
<protein>
    <recommendedName>
        <fullName evidence="3 14">DNA ligase</fullName>
        <ecNumber evidence="2 14">6.5.1.2</ecNumber>
    </recommendedName>
    <alternativeName>
        <fullName evidence="14">Polydeoxyribonucleotide synthase [NAD(+)]</fullName>
    </alternativeName>
</protein>
<dbReference type="FunFam" id="2.40.50.140:FF:000012">
    <property type="entry name" value="DNA ligase"/>
    <property type="match status" value="1"/>
</dbReference>
<dbReference type="PANTHER" id="PTHR23389">
    <property type="entry name" value="CHROMOSOME TRANSMISSION FIDELITY FACTOR 18"/>
    <property type="match status" value="1"/>
</dbReference>
<comment type="similarity">
    <text evidence="13 14">Belongs to the NAD-dependent DNA ligase family. LigA subfamily.</text>
</comment>
<dbReference type="Pfam" id="PF12826">
    <property type="entry name" value="HHH_2"/>
    <property type="match status" value="1"/>
</dbReference>
<dbReference type="Proteomes" id="UP000778262">
    <property type="component" value="Unassembled WGS sequence"/>
</dbReference>
<feature type="binding site" evidence="14">
    <location>
        <position position="432"/>
    </location>
    <ligand>
        <name>Zn(2+)</name>
        <dbReference type="ChEBI" id="CHEBI:29105"/>
    </ligand>
</feature>
<feature type="binding site" evidence="14">
    <location>
        <position position="173"/>
    </location>
    <ligand>
        <name>NAD(+)</name>
        <dbReference type="ChEBI" id="CHEBI:57540"/>
    </ligand>
</feature>
<evidence type="ECO:0000256" key="10">
    <source>
        <dbReference type="ARBA" id="ARBA00023027"/>
    </source>
</evidence>
<dbReference type="InterPro" id="IPR001357">
    <property type="entry name" value="BRCT_dom"/>
</dbReference>
<dbReference type="Pfam" id="PF03119">
    <property type="entry name" value="DNA_ligase_ZBD"/>
    <property type="match status" value="1"/>
</dbReference>
<proteinExistence type="inferred from homology"/>
<evidence type="ECO:0000256" key="14">
    <source>
        <dbReference type="HAMAP-Rule" id="MF_01588"/>
    </source>
</evidence>
<dbReference type="Pfam" id="PF03120">
    <property type="entry name" value="OB_DNA_ligase"/>
    <property type="match status" value="1"/>
</dbReference>
<dbReference type="SUPFAM" id="SSF52113">
    <property type="entry name" value="BRCT domain"/>
    <property type="match status" value="1"/>
</dbReference>
<dbReference type="PROSITE" id="PS50172">
    <property type="entry name" value="BRCT"/>
    <property type="match status" value="1"/>
</dbReference>
<dbReference type="InterPro" id="IPR004150">
    <property type="entry name" value="NAD_DNA_ligase_OB"/>
</dbReference>
<dbReference type="SMART" id="SM00532">
    <property type="entry name" value="LIGANc"/>
    <property type="match status" value="1"/>
</dbReference>
<feature type="binding site" evidence="14">
    <location>
        <position position="408"/>
    </location>
    <ligand>
        <name>Zn(2+)</name>
        <dbReference type="ChEBI" id="CHEBI:29105"/>
    </ligand>
</feature>
<dbReference type="FunFam" id="1.10.287.610:FF:000002">
    <property type="entry name" value="DNA ligase"/>
    <property type="match status" value="1"/>
</dbReference>
<feature type="binding site" evidence="14">
    <location>
        <position position="314"/>
    </location>
    <ligand>
        <name>NAD(+)</name>
        <dbReference type="ChEBI" id="CHEBI:57540"/>
    </ligand>
</feature>
<dbReference type="FunFam" id="1.10.150.20:FF:000006">
    <property type="entry name" value="DNA ligase"/>
    <property type="match status" value="1"/>
</dbReference>
<dbReference type="GO" id="GO:0005829">
    <property type="term" value="C:cytosol"/>
    <property type="evidence" value="ECO:0007669"/>
    <property type="project" value="TreeGrafter"/>
</dbReference>
<dbReference type="GO" id="GO:0006260">
    <property type="term" value="P:DNA replication"/>
    <property type="evidence" value="ECO:0007669"/>
    <property type="project" value="UniProtKB-KW"/>
</dbReference>
<dbReference type="InterPro" id="IPR036420">
    <property type="entry name" value="BRCT_dom_sf"/>
</dbReference>
<evidence type="ECO:0000256" key="3">
    <source>
        <dbReference type="ARBA" id="ARBA00013308"/>
    </source>
</evidence>
<keyword evidence="14" id="KW-0464">Manganese</keyword>
<comment type="caution">
    <text evidence="14">Lacks conserved residue(s) required for the propagation of feature annotation.</text>
</comment>
<dbReference type="NCBIfam" id="NF005932">
    <property type="entry name" value="PRK07956.1"/>
    <property type="match status" value="1"/>
</dbReference>
<dbReference type="NCBIfam" id="TIGR00575">
    <property type="entry name" value="dnlj"/>
    <property type="match status" value="1"/>
</dbReference>
<feature type="binding site" evidence="14">
    <location>
        <position position="136"/>
    </location>
    <ligand>
        <name>NAD(+)</name>
        <dbReference type="ChEBI" id="CHEBI:57540"/>
    </ligand>
</feature>
<keyword evidence="6 14" id="KW-0479">Metal-binding</keyword>
<dbReference type="EMBL" id="RPBY01000004">
    <property type="protein sequence ID" value="NCH88229.1"/>
    <property type="molecule type" value="Genomic_DNA"/>
</dbReference>
<evidence type="ECO:0000256" key="15">
    <source>
        <dbReference type="RuleBase" id="RU000618"/>
    </source>
</evidence>
<dbReference type="EC" id="6.5.1.2" evidence="2 14"/>
<feature type="binding site" evidence="14">
    <location>
        <position position="411"/>
    </location>
    <ligand>
        <name>Zn(2+)</name>
        <dbReference type="ChEBI" id="CHEBI:29105"/>
    </ligand>
</feature>
<dbReference type="FunFam" id="1.10.150.20:FF:000007">
    <property type="entry name" value="DNA ligase"/>
    <property type="match status" value="1"/>
</dbReference>
<evidence type="ECO:0000313" key="18">
    <source>
        <dbReference type="Proteomes" id="UP000778262"/>
    </source>
</evidence>
<keyword evidence="8 14" id="KW-0862">Zinc</keyword>
<dbReference type="PANTHER" id="PTHR23389:SF9">
    <property type="entry name" value="DNA LIGASE"/>
    <property type="match status" value="1"/>
</dbReference>
<dbReference type="FunFam" id="6.20.10.30:FF:000001">
    <property type="entry name" value="DNA ligase"/>
    <property type="match status" value="1"/>
</dbReference>
<evidence type="ECO:0000256" key="2">
    <source>
        <dbReference type="ARBA" id="ARBA00012722"/>
    </source>
</evidence>
<evidence type="ECO:0000256" key="9">
    <source>
        <dbReference type="ARBA" id="ARBA00022842"/>
    </source>
</evidence>
<dbReference type="PIRSF" id="PIRSF001604">
    <property type="entry name" value="LigA"/>
    <property type="match status" value="1"/>
</dbReference>
<dbReference type="GO" id="GO:0003911">
    <property type="term" value="F:DNA ligase (NAD+) activity"/>
    <property type="evidence" value="ECO:0007669"/>
    <property type="project" value="UniProtKB-UniRule"/>
</dbReference>
<evidence type="ECO:0000259" key="16">
    <source>
        <dbReference type="PROSITE" id="PS50172"/>
    </source>
</evidence>
<dbReference type="FunFam" id="3.30.470.30:FF:000001">
    <property type="entry name" value="DNA ligase"/>
    <property type="match status" value="1"/>
</dbReference>
<dbReference type="SUPFAM" id="SSF50249">
    <property type="entry name" value="Nucleic acid-binding proteins"/>
    <property type="match status" value="1"/>
</dbReference>
<dbReference type="Gene3D" id="3.40.50.10190">
    <property type="entry name" value="BRCT domain"/>
    <property type="match status" value="1"/>
</dbReference>
<dbReference type="HAMAP" id="MF_01588">
    <property type="entry name" value="DNA_ligase_A"/>
    <property type="match status" value="1"/>
</dbReference>
<dbReference type="Gene3D" id="6.20.10.30">
    <property type="match status" value="1"/>
</dbReference>
<dbReference type="Gene3D" id="3.30.470.30">
    <property type="entry name" value="DNA ligase/mRNA capping enzyme"/>
    <property type="match status" value="1"/>
</dbReference>
<dbReference type="AlphaFoldDB" id="A0A9Q4T2U7"/>
<comment type="catalytic activity">
    <reaction evidence="12 14 15">
        <text>NAD(+) + (deoxyribonucleotide)n-3'-hydroxyl + 5'-phospho-(deoxyribonucleotide)m = (deoxyribonucleotide)n+m + AMP + beta-nicotinamide D-nucleotide.</text>
        <dbReference type="EC" id="6.5.1.2"/>
    </reaction>
</comment>
<evidence type="ECO:0000256" key="6">
    <source>
        <dbReference type="ARBA" id="ARBA00022723"/>
    </source>
</evidence>
<accession>A0A9Q4T2U7</accession>
<dbReference type="InterPro" id="IPR003583">
    <property type="entry name" value="Hlx-hairpin-Hlx_DNA-bd_motif"/>
</dbReference>
<name>A0A9Q4T2U7_9ENTR</name>
<dbReference type="InterPro" id="IPR010994">
    <property type="entry name" value="RuvA_2-like"/>
</dbReference>
<evidence type="ECO:0000256" key="12">
    <source>
        <dbReference type="ARBA" id="ARBA00034005"/>
    </source>
</evidence>
<keyword evidence="5 14" id="KW-0235">DNA replication</keyword>
<dbReference type="GO" id="GO:0006281">
    <property type="term" value="P:DNA repair"/>
    <property type="evidence" value="ECO:0007669"/>
    <property type="project" value="UniProtKB-KW"/>
</dbReference>
<keyword evidence="7 14" id="KW-0227">DNA damage</keyword>
<feature type="binding site" evidence="14">
    <location>
        <position position="290"/>
    </location>
    <ligand>
        <name>NAD(+)</name>
        <dbReference type="ChEBI" id="CHEBI:57540"/>
    </ligand>
</feature>
<organism evidence="17 18">
    <name type="scientific">Cronobacter dublinensis</name>
    <dbReference type="NCBI Taxonomy" id="413497"/>
    <lineage>
        <taxon>Bacteria</taxon>
        <taxon>Pseudomonadati</taxon>
        <taxon>Pseudomonadota</taxon>
        <taxon>Gammaproteobacteria</taxon>
        <taxon>Enterobacterales</taxon>
        <taxon>Enterobacteriaceae</taxon>
        <taxon>Cronobacter</taxon>
    </lineage>
</organism>
<dbReference type="Pfam" id="PF14520">
    <property type="entry name" value="HHH_5"/>
    <property type="match status" value="1"/>
</dbReference>
<evidence type="ECO:0000256" key="4">
    <source>
        <dbReference type="ARBA" id="ARBA00022598"/>
    </source>
</evidence>
<comment type="cofactor">
    <cofactor evidence="14">
        <name>Mg(2+)</name>
        <dbReference type="ChEBI" id="CHEBI:18420"/>
    </cofactor>
    <cofactor evidence="14">
        <name>Mn(2+)</name>
        <dbReference type="ChEBI" id="CHEBI:29035"/>
    </cofactor>
</comment>
<evidence type="ECO:0000256" key="13">
    <source>
        <dbReference type="ARBA" id="ARBA00060881"/>
    </source>
</evidence>
<feature type="binding site" evidence="14">
    <location>
        <begin position="81"/>
        <end position="82"/>
    </location>
    <ligand>
        <name>NAD(+)</name>
        <dbReference type="ChEBI" id="CHEBI:57540"/>
    </ligand>
</feature>
<evidence type="ECO:0000256" key="8">
    <source>
        <dbReference type="ARBA" id="ARBA00022833"/>
    </source>
</evidence>
<dbReference type="FunFam" id="3.40.50.10190:FF:000004">
    <property type="entry name" value="DNA ligase"/>
    <property type="match status" value="1"/>
</dbReference>
<dbReference type="Pfam" id="PF01653">
    <property type="entry name" value="DNA_ligase_aden"/>
    <property type="match status" value="1"/>
</dbReference>
<dbReference type="SUPFAM" id="SSF47781">
    <property type="entry name" value="RuvA domain 2-like"/>
    <property type="match status" value="1"/>
</dbReference>
<evidence type="ECO:0000256" key="1">
    <source>
        <dbReference type="ARBA" id="ARBA00004067"/>
    </source>
</evidence>
<dbReference type="Pfam" id="PF00533">
    <property type="entry name" value="BRCT"/>
    <property type="match status" value="1"/>
</dbReference>
<feature type="domain" description="BRCT" evidence="16">
    <location>
        <begin position="594"/>
        <end position="672"/>
    </location>
</feature>
<keyword evidence="11 14" id="KW-0234">DNA repair</keyword>
<dbReference type="InterPro" id="IPR033136">
    <property type="entry name" value="DNA_ligase_CS"/>
</dbReference>
<keyword evidence="4 14" id="KW-0436">Ligase</keyword>
<dbReference type="InterPro" id="IPR001679">
    <property type="entry name" value="DNA_ligase"/>
</dbReference>
<dbReference type="InterPro" id="IPR004149">
    <property type="entry name" value="Znf_DNAligase_C4"/>
</dbReference>
<dbReference type="InterPro" id="IPR041663">
    <property type="entry name" value="DisA/LigA_HHH"/>
</dbReference>
<dbReference type="InterPro" id="IPR012340">
    <property type="entry name" value="NA-bd_OB-fold"/>
</dbReference>
<sequence length="672" mass="73667">MDSIEEKLTQLRTTLRHHEFLYHVMDAPEVPDAEYDRLMRELRALEEAHPELVTPDSPTQRVGAAPLTEFSQVRHEVPMLSLDNVFDEASFLAFNKRVKDRLKSTDALVYCCELKLDGLAVSLLYENGLLVRAATRGDGTTGEDITLNVRTIRAIPLKLRGDNIPARLEVRGEVFLPQAGFEKINDEARRTGGKVFANPRNAAAGSLRQLDPRVTAKRPLTFFCYGVGLLEGGELPRSHMGRLQQFKDWGLPVSDRIRLVETPEDVLAFYHQVEADRPTLGFDIDGVVIKVDSMELQEQLGFVARAPRWAVAFKFPAQEQMTTVRDVEFQVGRTGAITPVARLEPVQVAGVLVSNATLHNADEIARLGLRIGDKVVIRRAGDVIPQVVNVVLSERPEETRPVVFPAQCPVCGSDVERVEGEAVTRCTGGLICGAQRKEALKHFVSRRAMDVDGMGDKIIDQLVEKEYVHTPADLFRLTAGKLTGLDRMGPKSAQNVVNALENAKETTFARFLYALGIREVGEATAAGLAAHFGTLEALINASIDDLQNVPDVGIVVATHVFNFFEEESNRAVIRDLTENVGIHWPAPQVVKAEEIDSPFAGKTVVLTGTLSQMSRDDAKARLAALGAKVSGSVSKKTDLLIAGEAAGSKLAKAQELGIEVIDEAEMLRLLGE</sequence>
<feature type="binding site" evidence="14">
    <location>
        <position position="113"/>
    </location>
    <ligand>
        <name>NAD(+)</name>
        <dbReference type="ChEBI" id="CHEBI:57540"/>
    </ligand>
</feature>
<comment type="function">
    <text evidence="1 14">DNA ligase that catalyzes the formation of phosphodiester linkages between 5'-phosphoryl and 3'-hydroxyl groups in double-stranded DNA using NAD as a coenzyme and as the energy source for the reaction. It is essential for DNA replication and repair of damaged DNA.</text>
</comment>
<dbReference type="SMART" id="SM00292">
    <property type="entry name" value="BRCT"/>
    <property type="match status" value="1"/>
</dbReference>
<keyword evidence="9 14" id="KW-0460">Magnesium</keyword>
<dbReference type="PROSITE" id="PS01056">
    <property type="entry name" value="DNA_LIGASE_N2"/>
    <property type="match status" value="1"/>
</dbReference>
<dbReference type="CDD" id="cd17748">
    <property type="entry name" value="BRCT_DNA_ligase_like"/>
    <property type="match status" value="1"/>
</dbReference>
<dbReference type="CDD" id="cd00114">
    <property type="entry name" value="LIGANc"/>
    <property type="match status" value="1"/>
</dbReference>
<comment type="caution">
    <text evidence="17">The sequence shown here is derived from an EMBL/GenBank/DDBJ whole genome shotgun (WGS) entry which is preliminary data.</text>
</comment>
<evidence type="ECO:0000256" key="5">
    <source>
        <dbReference type="ARBA" id="ARBA00022705"/>
    </source>
</evidence>
<dbReference type="SMART" id="SM00278">
    <property type="entry name" value="HhH1"/>
    <property type="match status" value="4"/>
</dbReference>
<gene>
    <name evidence="14 17" type="primary">ligA</name>
    <name evidence="17" type="ORF">EHJ13_12425</name>
</gene>
<dbReference type="Gene3D" id="2.40.50.140">
    <property type="entry name" value="Nucleic acid-binding proteins"/>
    <property type="match status" value="1"/>
</dbReference>
<feature type="binding site" evidence="14">
    <location>
        <begin position="32"/>
        <end position="36"/>
    </location>
    <ligand>
        <name>NAD(+)</name>
        <dbReference type="ChEBI" id="CHEBI:57540"/>
    </ligand>
</feature>
<dbReference type="SUPFAM" id="SSF56091">
    <property type="entry name" value="DNA ligase/mRNA capping enzyme, catalytic domain"/>
    <property type="match status" value="1"/>
</dbReference>
<dbReference type="Gene3D" id="1.10.287.610">
    <property type="entry name" value="Helix hairpin bin"/>
    <property type="match status" value="1"/>
</dbReference>
<evidence type="ECO:0000313" key="17">
    <source>
        <dbReference type="EMBL" id="NCH88229.1"/>
    </source>
</evidence>
<keyword evidence="10 14" id="KW-0520">NAD</keyword>
<dbReference type="RefSeq" id="WP_161590988.1">
    <property type="nucleotide sequence ID" value="NZ_RPBY01000004.1"/>
</dbReference>
<dbReference type="InterPro" id="IPR018239">
    <property type="entry name" value="DNA_ligase_AS"/>
</dbReference>
<dbReference type="InterPro" id="IPR013839">
    <property type="entry name" value="DNAligase_adenylation"/>
</dbReference>
<feature type="active site" description="N6-AMP-lysine intermediate" evidence="14">
    <location>
        <position position="115"/>
    </location>
</feature>
<dbReference type="GO" id="GO:0003677">
    <property type="term" value="F:DNA binding"/>
    <property type="evidence" value="ECO:0007669"/>
    <property type="project" value="InterPro"/>
</dbReference>
<evidence type="ECO:0000256" key="11">
    <source>
        <dbReference type="ARBA" id="ARBA00023204"/>
    </source>
</evidence>
<evidence type="ECO:0000256" key="7">
    <source>
        <dbReference type="ARBA" id="ARBA00022763"/>
    </source>
</evidence>